<dbReference type="EMBL" id="CP120863">
    <property type="protein sequence ID" value="WFE90219.1"/>
    <property type="molecule type" value="Genomic_DNA"/>
</dbReference>
<reference evidence="3 4" key="1">
    <citation type="submission" date="2023-03" db="EMBL/GenBank/DDBJ databases">
        <title>Roseibium porphyridii sp. nov. and Roseibium rhodosorbium sp. nov. isolated from marine algae, Porphyridium cruentum and Rhodosorus marinus, respectively.</title>
        <authorList>
            <person name="Lee M.W."/>
            <person name="Choi B.J."/>
            <person name="Lee J.K."/>
            <person name="Choi D.G."/>
            <person name="Baek J.H."/>
            <person name="Bayburt H."/>
            <person name="Kim J.M."/>
            <person name="Han D.M."/>
            <person name="Kim K.H."/>
            <person name="Jeon C.O."/>
        </authorList>
    </citation>
    <scope>NUCLEOTIDE SEQUENCE [LARGE SCALE GENOMIC DNA]</scope>
    <source>
        <strain evidence="3 4">KMA01</strain>
    </source>
</reference>
<evidence type="ECO:0000259" key="2">
    <source>
        <dbReference type="PROSITE" id="PS50234"/>
    </source>
</evidence>
<evidence type="ECO:0000313" key="4">
    <source>
        <dbReference type="Proteomes" id="UP001209803"/>
    </source>
</evidence>
<dbReference type="RefSeq" id="WP_265679864.1">
    <property type="nucleotide sequence ID" value="NZ_CP120863.1"/>
</dbReference>
<dbReference type="InterPro" id="IPR002035">
    <property type="entry name" value="VWF_A"/>
</dbReference>
<sequence length="456" mass="49921">MRFQLFKSFGQHVRRLKSSREGSVLPIFAICAVFLIVIIGASVDISRTVNAREKLSYALDAAALSVAADLSTSVMSDDEIKAALEDSFRANLADAHFLDEAIDNLDYTVDPENGLVTVTSNATIDNYFLDMGNLIDDDLGPESFVFGTSSQVTYSKFDVELTLVVDVTGSMSGEIEDLKDAAEAVVNILIPDDSKDGKVKISIVPYSVGVNLGDYAETATKKFSSRCATERAGKQQYTDASYSKTAIGDGSGTYRTQDCSDSEILPLTDDRSKLLKAIGDLETDGYTAGHTGIGWGWYTLSPNWSDLWPSGSVGAAYTDEDVLKFALIMTDGDFNTHYEKVKMTYTECEKLKDDGEYTGTCKAKKSGKKRNYWLERSEWGYDGESSVRARSLCDAMRDEDIEMFGVYFGTNGNSNGAKVMKACADTGNYYQASSSSDLIQAFANIAKKIQQIYISR</sequence>
<evidence type="ECO:0000256" key="1">
    <source>
        <dbReference type="SAM" id="Phobius"/>
    </source>
</evidence>
<accession>A0ABY8F6W3</accession>
<dbReference type="PROSITE" id="PS50234">
    <property type="entry name" value="VWFA"/>
    <property type="match status" value="1"/>
</dbReference>
<keyword evidence="1" id="KW-1133">Transmembrane helix</keyword>
<proteinExistence type="predicted"/>
<organism evidence="3 4">
    <name type="scientific">Roseibium porphyridii</name>
    <dbReference type="NCBI Taxonomy" id="2866279"/>
    <lineage>
        <taxon>Bacteria</taxon>
        <taxon>Pseudomonadati</taxon>
        <taxon>Pseudomonadota</taxon>
        <taxon>Alphaproteobacteria</taxon>
        <taxon>Hyphomicrobiales</taxon>
        <taxon>Stappiaceae</taxon>
        <taxon>Roseibium</taxon>
    </lineage>
</organism>
<gene>
    <name evidence="3" type="ORF">K1718_02400</name>
</gene>
<dbReference type="Proteomes" id="UP001209803">
    <property type="component" value="Chromosome"/>
</dbReference>
<keyword evidence="4" id="KW-1185">Reference proteome</keyword>
<name>A0ABY8F6W3_9HYPH</name>
<dbReference type="InterPro" id="IPR028087">
    <property type="entry name" value="Tad_N"/>
</dbReference>
<feature type="domain" description="VWFA" evidence="2">
    <location>
        <begin position="160"/>
        <end position="449"/>
    </location>
</feature>
<feature type="transmembrane region" description="Helical" evidence="1">
    <location>
        <begin position="24"/>
        <end position="43"/>
    </location>
</feature>
<keyword evidence="1" id="KW-0472">Membrane</keyword>
<dbReference type="SUPFAM" id="SSF53300">
    <property type="entry name" value="vWA-like"/>
    <property type="match status" value="1"/>
</dbReference>
<dbReference type="Pfam" id="PF13400">
    <property type="entry name" value="Tad"/>
    <property type="match status" value="1"/>
</dbReference>
<protein>
    <submittedName>
        <fullName evidence="3">Pilus assembly protein</fullName>
    </submittedName>
</protein>
<dbReference type="InterPro" id="IPR036465">
    <property type="entry name" value="vWFA_dom_sf"/>
</dbReference>
<evidence type="ECO:0000313" key="3">
    <source>
        <dbReference type="EMBL" id="WFE90219.1"/>
    </source>
</evidence>
<keyword evidence="1" id="KW-0812">Transmembrane</keyword>
<dbReference type="Gene3D" id="3.40.50.410">
    <property type="entry name" value="von Willebrand factor, type A domain"/>
    <property type="match status" value="1"/>
</dbReference>